<dbReference type="OrthoDB" id="9772295at2"/>
<name>A0A6N4SVI5_CYTH3</name>
<gene>
    <name evidence="1" type="ordered locus">CHU_3363</name>
</gene>
<protein>
    <recommendedName>
        <fullName evidence="3">DUF1800 domain-containing protein</fullName>
    </recommendedName>
</protein>
<dbReference type="Proteomes" id="UP000001822">
    <property type="component" value="Chromosome"/>
</dbReference>
<sequence length="578" mass="64912">MALVQFSGILERKRAAHLLRRITFGPNKGEIDTFSSLTPAAALTLLFTDTAEPQPPVDLKTGTTWVTAPSTAANSTDAVLQEYFKGWWLKQMLAQDISSANRLPAMVREKIVFFLHTHLTTIQEVVGNSRALYFQNVLFRKYALDGSKPALINLKELTKKVSIDNAMLILLDGKLNVKGDPNENFGRELIELYTLGKGLQGNIPPSTVQGDYIYYTEQDVKAAALVMSGWDTNTTFTTLDADTGLPRGKAKTNATTIATQHDNSVKQFSARFNNATITPNPALLSSGQATEASMIDEISQLVDLIYSQAECPKNICRKIYRFFIYHEIDATIDATIISELAATFVANGYKIEPVIKELLGSQYFYDLMDASVDNDKFGAIIKSPLELVTETLSFFEYSLPAQLDAYYKTTDNLFTQLRIMGMNFMNPIDVSGFDAYHQYPMFNRAWISTNALNRRYNFIFLSMTTDNMMMDGAINIDLYAYMKLRFGSVAADPDAFIRELISYLFPLSQEITEITTERLNYFKQQFFQLGEALPQGPLVFWQFSWANGDTVPASKTDARGMLQDLVNALLQSPEFQLH</sequence>
<dbReference type="KEGG" id="chu:CHU_3363"/>
<dbReference type="Pfam" id="PF08811">
    <property type="entry name" value="DUF1800"/>
    <property type="match status" value="1"/>
</dbReference>
<dbReference type="RefSeq" id="WP_011586707.1">
    <property type="nucleotide sequence ID" value="NC_008255.1"/>
</dbReference>
<dbReference type="AlphaFoldDB" id="A0A6N4SVI5"/>
<accession>A0A6N4SVI5</accession>
<evidence type="ECO:0008006" key="3">
    <source>
        <dbReference type="Google" id="ProtNLM"/>
    </source>
</evidence>
<organism evidence="1 2">
    <name type="scientific">Cytophaga hutchinsonii (strain ATCC 33406 / DSM 1761 / CIP 103989 / NBRC 15051 / NCIMB 9469 / D465)</name>
    <dbReference type="NCBI Taxonomy" id="269798"/>
    <lineage>
        <taxon>Bacteria</taxon>
        <taxon>Pseudomonadati</taxon>
        <taxon>Bacteroidota</taxon>
        <taxon>Cytophagia</taxon>
        <taxon>Cytophagales</taxon>
        <taxon>Cytophagaceae</taxon>
        <taxon>Cytophaga</taxon>
    </lineage>
</organism>
<reference evidence="1 2" key="1">
    <citation type="journal article" date="2007" name="Appl. Environ. Microbiol.">
        <title>Genome sequence of the cellulolytic gliding bacterium Cytophaga hutchinsonii.</title>
        <authorList>
            <person name="Xie G."/>
            <person name="Bruce D.C."/>
            <person name="Challacombe J.F."/>
            <person name="Chertkov O."/>
            <person name="Detter J.C."/>
            <person name="Gilna P."/>
            <person name="Han C.S."/>
            <person name="Lucas S."/>
            <person name="Misra M."/>
            <person name="Myers G.L."/>
            <person name="Richardson P."/>
            <person name="Tapia R."/>
            <person name="Thayer N."/>
            <person name="Thompson L.S."/>
            <person name="Brettin T.S."/>
            <person name="Henrissat B."/>
            <person name="Wilson D.B."/>
            <person name="McBride M.J."/>
        </authorList>
    </citation>
    <scope>NUCLEOTIDE SEQUENCE [LARGE SCALE GENOMIC DNA]</scope>
    <source>
        <strain evidence="2">ATCC 33406 / DSM 1761 / CIP 103989 / NBRC 15051 / NCIMB 9469 / D465</strain>
    </source>
</reference>
<keyword evidence="2" id="KW-1185">Reference proteome</keyword>
<evidence type="ECO:0000313" key="2">
    <source>
        <dbReference type="Proteomes" id="UP000001822"/>
    </source>
</evidence>
<evidence type="ECO:0000313" key="1">
    <source>
        <dbReference type="EMBL" id="ABG60599.1"/>
    </source>
</evidence>
<proteinExistence type="predicted"/>
<dbReference type="EMBL" id="CP000383">
    <property type="protein sequence ID" value="ABG60599.1"/>
    <property type="molecule type" value="Genomic_DNA"/>
</dbReference>
<dbReference type="InterPro" id="IPR014917">
    <property type="entry name" value="DUF1800"/>
</dbReference>